<evidence type="ECO:0000313" key="4">
    <source>
        <dbReference type="Proteomes" id="UP001489902"/>
    </source>
</evidence>
<sequence>MVDHPAETSSPQRALESASSPAPASPPTEQAPAENPGPVEDFHDPQHWANIAGGDAAEDDDADSAVGDDVASSTESISSSILHYRTVHGRTYHSERGNAQYCDFADEYPNAEVTGTDISPIQPDWVPPNLKFEIEDCTQEWTFGPDSFDYVHMRYLYGSISDWSALFKEAFTVCKPGGWVESYEASPRMESDDGSVTETCAINEWGKFFIEGGRKLNRTFEIIDKDLQKKGMEEAGFVDVQVWDFKAPIGGWAKDPRLKEIGQFAQAALEQDYEGYVLYMANMVLGWSKEEVSLYCAQLRREIRSGKFHPYYRQRVVYGRKPE</sequence>
<proteinExistence type="inferred from homology"/>
<evidence type="ECO:0000256" key="1">
    <source>
        <dbReference type="ARBA" id="ARBA00038158"/>
    </source>
</evidence>
<feature type="region of interest" description="Disordered" evidence="2">
    <location>
        <begin position="1"/>
        <end position="72"/>
    </location>
</feature>
<dbReference type="Gene3D" id="3.40.50.150">
    <property type="entry name" value="Vaccinia Virus protein VP39"/>
    <property type="match status" value="1"/>
</dbReference>
<dbReference type="EMBL" id="CP151260">
    <property type="protein sequence ID" value="WZH39209.1"/>
    <property type="molecule type" value="Genomic_DNA"/>
</dbReference>
<keyword evidence="3" id="KW-0489">Methyltransferase</keyword>
<dbReference type="InterPro" id="IPR029063">
    <property type="entry name" value="SAM-dependent_MTases_sf"/>
</dbReference>
<dbReference type="PANTHER" id="PTHR43591">
    <property type="entry name" value="METHYLTRANSFERASE"/>
    <property type="match status" value="1"/>
</dbReference>
<evidence type="ECO:0000256" key="2">
    <source>
        <dbReference type="SAM" id="MobiDB-lite"/>
    </source>
</evidence>
<dbReference type="GO" id="GO:0032259">
    <property type="term" value="P:methylation"/>
    <property type="evidence" value="ECO:0007669"/>
    <property type="project" value="UniProtKB-KW"/>
</dbReference>
<comment type="similarity">
    <text evidence="1">Belongs to the methyltransferase superfamily. LaeA methyltransferase family.</text>
</comment>
<dbReference type="SUPFAM" id="SSF53335">
    <property type="entry name" value="S-adenosyl-L-methionine-dependent methyltransferases"/>
    <property type="match status" value="1"/>
</dbReference>
<reference evidence="3 4" key="1">
    <citation type="submission" date="2024-04" db="EMBL/GenBank/DDBJ databases">
        <title>Complete genome sequence of Fusarium acuminatum.</title>
        <authorList>
            <person name="Lan B."/>
        </authorList>
    </citation>
    <scope>NUCLEOTIDE SEQUENCE [LARGE SCALE GENOMIC DNA]</scope>
    <source>
        <strain evidence="3">1A</strain>
    </source>
</reference>
<organism evidence="3 4">
    <name type="scientific">Fusarium acuminatum</name>
    <dbReference type="NCBI Taxonomy" id="5515"/>
    <lineage>
        <taxon>Eukaryota</taxon>
        <taxon>Fungi</taxon>
        <taxon>Dikarya</taxon>
        <taxon>Ascomycota</taxon>
        <taxon>Pezizomycotina</taxon>
        <taxon>Sordariomycetes</taxon>
        <taxon>Hypocreomycetidae</taxon>
        <taxon>Hypocreales</taxon>
        <taxon>Nectriaceae</taxon>
        <taxon>Fusarium</taxon>
        <taxon>Fusarium tricinctum species complex</taxon>
    </lineage>
</organism>
<name>A0ABZ2WH14_9HYPO</name>
<dbReference type="GO" id="GO:0008168">
    <property type="term" value="F:methyltransferase activity"/>
    <property type="evidence" value="ECO:0007669"/>
    <property type="project" value="UniProtKB-KW"/>
</dbReference>
<protein>
    <submittedName>
        <fullName evidence="3">S-adenosyl-L-methionine-dependent methyltransferase</fullName>
    </submittedName>
</protein>
<dbReference type="CDD" id="cd02440">
    <property type="entry name" value="AdoMet_MTases"/>
    <property type="match status" value="1"/>
</dbReference>
<evidence type="ECO:0000313" key="3">
    <source>
        <dbReference type="EMBL" id="WZH39209.1"/>
    </source>
</evidence>
<feature type="compositionally biased region" description="Low complexity" evidence="2">
    <location>
        <begin position="16"/>
        <end position="34"/>
    </location>
</feature>
<keyword evidence="3" id="KW-0808">Transferase</keyword>
<dbReference type="Proteomes" id="UP001489902">
    <property type="component" value="Chromosome 1"/>
</dbReference>
<accession>A0ABZ2WH14</accession>
<keyword evidence="4" id="KW-1185">Reference proteome</keyword>
<dbReference type="Pfam" id="PF13489">
    <property type="entry name" value="Methyltransf_23"/>
    <property type="match status" value="1"/>
</dbReference>
<gene>
    <name evidence="3" type="ORF">QYS62_000117</name>
</gene>
<dbReference type="PANTHER" id="PTHR43591:SF10">
    <property type="entry name" value="ABC TRANSMEMBRANE TYPE-1 DOMAIN-CONTAINING PROTEIN-RELATED"/>
    <property type="match status" value="1"/>
</dbReference>